<accession>A0A979G934</accession>
<protein>
    <recommendedName>
        <fullName evidence="4">DUF3175 domain-containing protein</fullName>
    </recommendedName>
</protein>
<feature type="region of interest" description="Disordered" evidence="1">
    <location>
        <begin position="1"/>
        <end position="25"/>
    </location>
</feature>
<evidence type="ECO:0000256" key="1">
    <source>
        <dbReference type="SAM" id="MobiDB-lite"/>
    </source>
</evidence>
<feature type="region of interest" description="Disordered" evidence="1">
    <location>
        <begin position="48"/>
        <end position="69"/>
    </location>
</feature>
<proteinExistence type="predicted"/>
<evidence type="ECO:0008006" key="4">
    <source>
        <dbReference type="Google" id="ProtNLM"/>
    </source>
</evidence>
<feature type="compositionally biased region" description="Basic residues" evidence="1">
    <location>
        <begin position="1"/>
        <end position="24"/>
    </location>
</feature>
<dbReference type="Proteomes" id="UP000002215">
    <property type="component" value="Chromosome"/>
</dbReference>
<dbReference type="OrthoDB" id="9807263at2"/>
<reference evidence="2 3" key="2">
    <citation type="journal article" date="2010" name="Stand. Genomic Sci.">
        <title>Complete genome sequence of Chitinophaga pinensis type strain (UQM 2034).</title>
        <authorList>
            <person name="Glavina Del Rio T."/>
            <person name="Abt B."/>
            <person name="Spring S."/>
            <person name="Lapidus A."/>
            <person name="Nolan M."/>
            <person name="Tice H."/>
            <person name="Copeland A."/>
            <person name="Cheng J.F."/>
            <person name="Chen F."/>
            <person name="Bruce D."/>
            <person name="Goodwin L."/>
            <person name="Pitluck S."/>
            <person name="Ivanova N."/>
            <person name="Mavromatis K."/>
            <person name="Mikhailova N."/>
            <person name="Pati A."/>
            <person name="Chen A."/>
            <person name="Palaniappan K."/>
            <person name="Land M."/>
            <person name="Hauser L."/>
            <person name="Chang Y.J."/>
            <person name="Jeffries C.D."/>
            <person name="Chain P."/>
            <person name="Saunders E."/>
            <person name="Detter J.C."/>
            <person name="Brettin T."/>
            <person name="Rohde M."/>
            <person name="Goker M."/>
            <person name="Bristow J."/>
            <person name="Eisen J.A."/>
            <person name="Markowitz V."/>
            <person name="Hugenholtz P."/>
            <person name="Kyrpides N.C."/>
            <person name="Klenk H.P."/>
            <person name="Lucas S."/>
        </authorList>
    </citation>
    <scope>NUCLEOTIDE SEQUENCE [LARGE SCALE GENOMIC DNA]</scope>
    <source>
        <strain evidence="3">ATCC 43595 / DSM 2588 / LMG 13176 / NBRC 15968 / NCIMB 11800 / UQM 2034</strain>
    </source>
</reference>
<name>A0A979G934_CHIPD</name>
<feature type="compositionally biased region" description="Basic residues" evidence="1">
    <location>
        <begin position="51"/>
        <end position="65"/>
    </location>
</feature>
<reference evidence="3" key="1">
    <citation type="submission" date="2009-08" db="EMBL/GenBank/DDBJ databases">
        <title>The complete genome of Chitinophaga pinensis DSM 2588.</title>
        <authorList>
            <consortium name="US DOE Joint Genome Institute (JGI-PGF)"/>
            <person name="Lucas S."/>
            <person name="Copeland A."/>
            <person name="Lapidus A."/>
            <person name="Glavina del Rio T."/>
            <person name="Dalin E."/>
            <person name="Tice H."/>
            <person name="Bruce D."/>
            <person name="Goodwin L."/>
            <person name="Pitluck S."/>
            <person name="Kyrpides N."/>
            <person name="Mavromatis K."/>
            <person name="Ivanova N."/>
            <person name="Mikhailova N."/>
            <person name="Sims D."/>
            <person name="Meinche L."/>
            <person name="Brettin T."/>
            <person name="Detter J.C."/>
            <person name="Han C."/>
            <person name="Larimer F."/>
            <person name="Land M."/>
            <person name="Hauser L."/>
            <person name="Markowitz V."/>
            <person name="Cheng J.-F."/>
            <person name="Hugenholtz P."/>
            <person name="Woyke T."/>
            <person name="Wu D."/>
            <person name="Spring S."/>
            <person name="Klenk H.-P."/>
            <person name="Eisen J.A."/>
        </authorList>
    </citation>
    <scope>NUCLEOTIDE SEQUENCE [LARGE SCALE GENOMIC DNA]</scope>
    <source>
        <strain evidence="3">ATCC 43595 / DSM 2588 / LMG 13176 / NBRC 15968 / NCIMB 11800 / UQM 2034</strain>
    </source>
</reference>
<evidence type="ECO:0000313" key="2">
    <source>
        <dbReference type="EMBL" id="ACU63189.1"/>
    </source>
</evidence>
<evidence type="ECO:0000313" key="3">
    <source>
        <dbReference type="Proteomes" id="UP000002215"/>
    </source>
</evidence>
<gene>
    <name evidence="2" type="ordered locus">Cpin_5768</name>
</gene>
<dbReference type="AlphaFoldDB" id="A0A979G934"/>
<dbReference type="InterPro" id="IPR021513">
    <property type="entry name" value="Phage_RSL1_Orf186"/>
</dbReference>
<dbReference type="RefSeq" id="WP_012793356.1">
    <property type="nucleotide sequence ID" value="NC_013132.1"/>
</dbReference>
<dbReference type="KEGG" id="cpi:Cpin_5768"/>
<organism evidence="2 3">
    <name type="scientific">Chitinophaga pinensis (strain ATCC 43595 / DSM 2588 / LMG 13176 / NBRC 15968 / NCIMB 11800 / UQM 2034)</name>
    <dbReference type="NCBI Taxonomy" id="485918"/>
    <lineage>
        <taxon>Bacteria</taxon>
        <taxon>Pseudomonadati</taxon>
        <taxon>Bacteroidota</taxon>
        <taxon>Chitinophagia</taxon>
        <taxon>Chitinophagales</taxon>
        <taxon>Chitinophagaceae</taxon>
        <taxon>Chitinophaga</taxon>
    </lineage>
</organism>
<dbReference type="EMBL" id="CP001699">
    <property type="protein sequence ID" value="ACU63189.1"/>
    <property type="molecule type" value="Genomic_DNA"/>
</dbReference>
<sequence>MARPRAKKHTVRRAGRKSSGRKWSAHVNETSDAMDLRGGIFKSEDPEKIARSLKRSATKSRRRKGTPYQSAMSMLNFYINRAGKNLPEKQQQVLEDAKGELRKVFGREV</sequence>
<dbReference type="Pfam" id="PF11373">
    <property type="entry name" value="DUF3175"/>
    <property type="match status" value="1"/>
</dbReference>